<dbReference type="NCBIfam" id="TIGR01451">
    <property type="entry name" value="B_ant_repeat"/>
    <property type="match status" value="1"/>
</dbReference>
<dbReference type="InterPro" id="IPR001434">
    <property type="entry name" value="OmcB-like_DUF11"/>
</dbReference>
<sequence>MVAGALAALGCAAWAQPSVQSQLVAEKLVAAPSGQLSRTKADSVKPGDLVAYTATYRNTGKTAADKLAATIPIPAGTTFVEASTDPAGAQASTDGARFAAMPLMRTVRQADGSTRQEPVPLADYRFVRWDLGALPASGQRAVALRVRIDAAAETAAAKP</sequence>
<feature type="domain" description="DUF11" evidence="1">
    <location>
        <begin position="40"/>
        <end position="96"/>
    </location>
</feature>
<evidence type="ECO:0000313" key="3">
    <source>
        <dbReference type="Proteomes" id="UP000622707"/>
    </source>
</evidence>
<evidence type="ECO:0000313" key="2">
    <source>
        <dbReference type="EMBL" id="MBL0426123.1"/>
    </source>
</evidence>
<organism evidence="2 3">
    <name type="scientific">Ramlibacter alkalitolerans</name>
    <dbReference type="NCBI Taxonomy" id="2039631"/>
    <lineage>
        <taxon>Bacteria</taxon>
        <taxon>Pseudomonadati</taxon>
        <taxon>Pseudomonadota</taxon>
        <taxon>Betaproteobacteria</taxon>
        <taxon>Burkholderiales</taxon>
        <taxon>Comamonadaceae</taxon>
        <taxon>Ramlibacter</taxon>
    </lineage>
</organism>
<evidence type="ECO:0000259" key="1">
    <source>
        <dbReference type="Pfam" id="PF01345"/>
    </source>
</evidence>
<dbReference type="Pfam" id="PF01345">
    <property type="entry name" value="DUF11"/>
    <property type="match status" value="1"/>
</dbReference>
<name>A0ABS1JPI9_9BURK</name>
<dbReference type="InterPro" id="IPR047589">
    <property type="entry name" value="DUF11_rpt"/>
</dbReference>
<gene>
    <name evidence="2" type="ORF">JI746_13490</name>
</gene>
<dbReference type="EMBL" id="JAEQND010000007">
    <property type="protein sequence ID" value="MBL0426123.1"/>
    <property type="molecule type" value="Genomic_DNA"/>
</dbReference>
<dbReference type="Proteomes" id="UP000622707">
    <property type="component" value="Unassembled WGS sequence"/>
</dbReference>
<proteinExistence type="predicted"/>
<dbReference type="RefSeq" id="WP_201690133.1">
    <property type="nucleotide sequence ID" value="NZ_JAEQND010000007.1"/>
</dbReference>
<comment type="caution">
    <text evidence="2">The sequence shown here is derived from an EMBL/GenBank/DDBJ whole genome shotgun (WGS) entry which is preliminary data.</text>
</comment>
<reference evidence="2 3" key="1">
    <citation type="journal article" date="2017" name="Int. J. Syst. Evol. Microbiol.">
        <title>Ramlibacter alkalitolerans sp. nov., alkali-tolerant bacterium isolated from soil of ginseng.</title>
        <authorList>
            <person name="Lee D.H."/>
            <person name="Cha C.J."/>
        </authorList>
    </citation>
    <scope>NUCLEOTIDE SEQUENCE [LARGE SCALE GENOMIC DNA]</scope>
    <source>
        <strain evidence="2 3">KACC 19305</strain>
    </source>
</reference>
<protein>
    <submittedName>
        <fullName evidence="2">DUF11 domain-containing protein</fullName>
    </submittedName>
</protein>
<keyword evidence="3" id="KW-1185">Reference proteome</keyword>
<accession>A0ABS1JPI9</accession>